<dbReference type="Gene3D" id="1.10.357.10">
    <property type="entry name" value="Tetracycline Repressor, domain 2"/>
    <property type="match status" value="1"/>
</dbReference>
<keyword evidence="1 2" id="KW-0238">DNA-binding</keyword>
<reference evidence="4 5" key="1">
    <citation type="submission" date="2020-08" db="EMBL/GenBank/DDBJ databases">
        <title>Genomic Encyclopedia of Type Strains, Phase IV (KMG-IV): sequencing the most valuable type-strain genomes for metagenomic binning, comparative biology and taxonomic classification.</title>
        <authorList>
            <person name="Goeker M."/>
        </authorList>
    </citation>
    <scope>NUCLEOTIDE SEQUENCE [LARGE SCALE GENOMIC DNA]</scope>
    <source>
        <strain evidence="4 5">DSM 19163</strain>
    </source>
</reference>
<proteinExistence type="predicted"/>
<evidence type="ECO:0000313" key="4">
    <source>
        <dbReference type="EMBL" id="MBB5175174.1"/>
    </source>
</evidence>
<dbReference type="AlphaFoldDB" id="A0A9Q2CW08"/>
<dbReference type="InterPro" id="IPR001647">
    <property type="entry name" value="HTH_TetR"/>
</dbReference>
<dbReference type="EMBL" id="JACHHF010000001">
    <property type="protein sequence ID" value="MBB5175174.1"/>
    <property type="molecule type" value="Genomic_DNA"/>
</dbReference>
<accession>A0A9Q2CW08</accession>
<dbReference type="PANTHER" id="PTHR30328">
    <property type="entry name" value="TRANSCRIPTIONAL REPRESSOR"/>
    <property type="match status" value="1"/>
</dbReference>
<dbReference type="GO" id="GO:0003677">
    <property type="term" value="F:DNA binding"/>
    <property type="evidence" value="ECO:0007669"/>
    <property type="project" value="UniProtKB-UniRule"/>
</dbReference>
<dbReference type="InterPro" id="IPR050109">
    <property type="entry name" value="HTH-type_TetR-like_transc_reg"/>
</dbReference>
<organism evidence="4 5">
    <name type="scientific">Nosocomiicoccus ampullae</name>
    <dbReference type="NCBI Taxonomy" id="489910"/>
    <lineage>
        <taxon>Bacteria</taxon>
        <taxon>Bacillati</taxon>
        <taxon>Bacillota</taxon>
        <taxon>Bacilli</taxon>
        <taxon>Bacillales</taxon>
        <taxon>Staphylococcaceae</taxon>
        <taxon>Nosocomiicoccus</taxon>
    </lineage>
</organism>
<keyword evidence="5" id="KW-1185">Reference proteome</keyword>
<evidence type="ECO:0000259" key="3">
    <source>
        <dbReference type="PROSITE" id="PS50977"/>
    </source>
</evidence>
<dbReference type="Pfam" id="PF00440">
    <property type="entry name" value="TetR_N"/>
    <property type="match status" value="1"/>
</dbReference>
<feature type="DNA-binding region" description="H-T-H motif" evidence="2">
    <location>
        <begin position="24"/>
        <end position="43"/>
    </location>
</feature>
<evidence type="ECO:0000313" key="5">
    <source>
        <dbReference type="Proteomes" id="UP000579136"/>
    </source>
</evidence>
<dbReference type="RefSeq" id="WP_183672611.1">
    <property type="nucleotide sequence ID" value="NZ_CP079110.1"/>
</dbReference>
<sequence>MSKKHEIINVTIENISKFGIDGTTMKNIALDSEIKSASIYYFFKNKEELILECVDVILNRHLDSLISANLFKENISTLDSLYLLLENIVEFHENNPVDTMAYLQLLNSHNSEIQEKINKYQLKYLNWLENSFEQKMSIEGNNKEKNKLLLEYVVLLSNALFWENIVYSSEDMIKRLDFAKNLLLYSFEKLKK</sequence>
<dbReference type="PANTHER" id="PTHR30328:SF54">
    <property type="entry name" value="HTH-TYPE TRANSCRIPTIONAL REPRESSOR SCO4008"/>
    <property type="match status" value="1"/>
</dbReference>
<dbReference type="Proteomes" id="UP000579136">
    <property type="component" value="Unassembled WGS sequence"/>
</dbReference>
<evidence type="ECO:0000256" key="1">
    <source>
        <dbReference type="ARBA" id="ARBA00023125"/>
    </source>
</evidence>
<protein>
    <submittedName>
        <fullName evidence="4">AcrR family transcriptional regulator</fullName>
    </submittedName>
</protein>
<name>A0A9Q2CW08_9STAP</name>
<dbReference type="SUPFAM" id="SSF46689">
    <property type="entry name" value="Homeodomain-like"/>
    <property type="match status" value="1"/>
</dbReference>
<dbReference type="InterPro" id="IPR009057">
    <property type="entry name" value="Homeodomain-like_sf"/>
</dbReference>
<dbReference type="Gene3D" id="1.10.10.60">
    <property type="entry name" value="Homeodomain-like"/>
    <property type="match status" value="1"/>
</dbReference>
<comment type="caution">
    <text evidence="4">The sequence shown here is derived from an EMBL/GenBank/DDBJ whole genome shotgun (WGS) entry which is preliminary data.</text>
</comment>
<evidence type="ECO:0000256" key="2">
    <source>
        <dbReference type="PROSITE-ProRule" id="PRU00335"/>
    </source>
</evidence>
<dbReference type="PROSITE" id="PS50977">
    <property type="entry name" value="HTH_TETR_2"/>
    <property type="match status" value="1"/>
</dbReference>
<feature type="domain" description="HTH tetR-type" evidence="3">
    <location>
        <begin position="1"/>
        <end position="61"/>
    </location>
</feature>
<dbReference type="GO" id="GO:0006355">
    <property type="term" value="P:regulation of DNA-templated transcription"/>
    <property type="evidence" value="ECO:0007669"/>
    <property type="project" value="UniProtKB-ARBA"/>
</dbReference>
<gene>
    <name evidence="4" type="ORF">HNQ45_000032</name>
</gene>